<reference evidence="1" key="2">
    <citation type="submission" date="2025-09" db="UniProtKB">
        <authorList>
            <consortium name="EnsemblPlants"/>
        </authorList>
    </citation>
    <scope>IDENTIFICATION</scope>
</reference>
<organism evidence="1 2">
    <name type="scientific">Avena sativa</name>
    <name type="common">Oat</name>
    <dbReference type="NCBI Taxonomy" id="4498"/>
    <lineage>
        <taxon>Eukaryota</taxon>
        <taxon>Viridiplantae</taxon>
        <taxon>Streptophyta</taxon>
        <taxon>Embryophyta</taxon>
        <taxon>Tracheophyta</taxon>
        <taxon>Spermatophyta</taxon>
        <taxon>Magnoliopsida</taxon>
        <taxon>Liliopsida</taxon>
        <taxon>Poales</taxon>
        <taxon>Poaceae</taxon>
        <taxon>BOP clade</taxon>
        <taxon>Pooideae</taxon>
        <taxon>Poodae</taxon>
        <taxon>Poeae</taxon>
        <taxon>Poeae Chloroplast Group 1 (Aveneae type)</taxon>
        <taxon>Aveninae</taxon>
        <taxon>Avena</taxon>
    </lineage>
</organism>
<accession>A0ACD5VCH7</accession>
<protein>
    <submittedName>
        <fullName evidence="1">Uncharacterized protein</fullName>
    </submittedName>
</protein>
<evidence type="ECO:0000313" key="1">
    <source>
        <dbReference type="EnsemblPlants" id="AVESA.00010b.r2.3AG0408030.1.CDS"/>
    </source>
</evidence>
<evidence type="ECO:0000313" key="2">
    <source>
        <dbReference type="Proteomes" id="UP001732700"/>
    </source>
</evidence>
<dbReference type="EnsemblPlants" id="AVESA.00010b.r2.3AG0408030.1">
    <property type="protein sequence ID" value="AVESA.00010b.r2.3AG0408030.1.CDS"/>
    <property type="gene ID" value="AVESA.00010b.r2.3AG0408030"/>
</dbReference>
<proteinExistence type="predicted"/>
<name>A0ACD5VCH7_AVESA</name>
<reference evidence="1" key="1">
    <citation type="submission" date="2021-05" db="EMBL/GenBank/DDBJ databases">
        <authorList>
            <person name="Scholz U."/>
            <person name="Mascher M."/>
            <person name="Fiebig A."/>
        </authorList>
    </citation>
    <scope>NUCLEOTIDE SEQUENCE [LARGE SCALE GENOMIC DNA]</scope>
</reference>
<sequence>MPEYCVTGGTGFIASHLIRALLAAGHTVRATVRDPSDEAKVGFLWDLEGADERLQLVRADLLVEGSFDAAVNGVDGVFHAASPVVVSCEDGKDAQEKLVDPIVKGAGNVLRSCARAARPPQRVVFTSSCSCVRYRHHHAQHGSGAPPSLNESHWSDAEYCRKYGLWYAYAKTVAEKEAWRLAKQHGLELVVVNPSFVVGPVLGRALAAPTSTARLVLALLKGELGKYPNTTIGFVHVDDVVLAHVLAMEDGRASGRLICSGDVAHWSEVLGALRERYPQYPIPTECSSGKGDDRAHEMDTSKMEALGFPPFLSIQQMFDDCIKSFQDKGLLAY</sequence>
<keyword evidence="2" id="KW-1185">Reference proteome</keyword>
<dbReference type="Proteomes" id="UP001732700">
    <property type="component" value="Chromosome 3A"/>
</dbReference>